<evidence type="ECO:0000313" key="3">
    <source>
        <dbReference type="Proteomes" id="UP001329825"/>
    </source>
</evidence>
<feature type="compositionally biased region" description="Low complexity" evidence="1">
    <location>
        <begin position="91"/>
        <end position="123"/>
    </location>
</feature>
<feature type="compositionally biased region" description="Polar residues" evidence="1">
    <location>
        <begin position="214"/>
        <end position="223"/>
    </location>
</feature>
<evidence type="ECO:0000256" key="1">
    <source>
        <dbReference type="SAM" id="MobiDB-lite"/>
    </source>
</evidence>
<keyword evidence="3" id="KW-1185">Reference proteome</keyword>
<feature type="compositionally biased region" description="Polar residues" evidence="1">
    <location>
        <begin position="359"/>
        <end position="394"/>
    </location>
</feature>
<reference evidence="2 3" key="1">
    <citation type="submission" date="2024-01" db="EMBL/GenBank/DDBJ databases">
        <title>Comparative genomics of Cryptococcus and Kwoniella reveals pathogenesis evolution and contrasting modes of karyotype evolution via chromosome fusion or intercentromeric recombination.</title>
        <authorList>
            <person name="Coelho M.A."/>
            <person name="David-Palma M."/>
            <person name="Shea T."/>
            <person name="Bowers K."/>
            <person name="McGinley-Smith S."/>
            <person name="Mohammad A.W."/>
            <person name="Gnirke A."/>
            <person name="Yurkov A.M."/>
            <person name="Nowrousian M."/>
            <person name="Sun S."/>
            <person name="Cuomo C.A."/>
            <person name="Heitman J."/>
        </authorList>
    </citation>
    <scope>NUCLEOTIDE SEQUENCE [LARGE SCALE GENOMIC DNA]</scope>
    <source>
        <strain evidence="2">CBS 11374</strain>
    </source>
</reference>
<feature type="compositionally biased region" description="Polar residues" evidence="1">
    <location>
        <begin position="541"/>
        <end position="592"/>
    </location>
</feature>
<proteinExistence type="predicted"/>
<feature type="compositionally biased region" description="Basic and acidic residues" evidence="1">
    <location>
        <begin position="199"/>
        <end position="213"/>
    </location>
</feature>
<dbReference type="RefSeq" id="XP_062795401.1">
    <property type="nucleotide sequence ID" value="XM_062939350.1"/>
</dbReference>
<organism evidence="2 3">
    <name type="scientific">Kwoniella shivajii</name>
    <dbReference type="NCBI Taxonomy" id="564305"/>
    <lineage>
        <taxon>Eukaryota</taxon>
        <taxon>Fungi</taxon>
        <taxon>Dikarya</taxon>
        <taxon>Basidiomycota</taxon>
        <taxon>Agaricomycotina</taxon>
        <taxon>Tremellomycetes</taxon>
        <taxon>Tremellales</taxon>
        <taxon>Cryptococcaceae</taxon>
        <taxon>Kwoniella</taxon>
    </lineage>
</organism>
<feature type="compositionally biased region" description="Low complexity" evidence="1">
    <location>
        <begin position="59"/>
        <end position="69"/>
    </location>
</feature>
<feature type="compositionally biased region" description="Low complexity" evidence="1">
    <location>
        <begin position="320"/>
        <end position="334"/>
    </location>
</feature>
<feature type="compositionally biased region" description="Gly residues" evidence="1">
    <location>
        <begin position="78"/>
        <end position="90"/>
    </location>
</feature>
<evidence type="ECO:0000313" key="2">
    <source>
        <dbReference type="EMBL" id="WRT70662.1"/>
    </source>
</evidence>
<sequence length="725" mass="77987">MSNHTKGRQSLPPMSSNPYSTPTSISKPPHSSSHPHSHSHTSVGNGNQTLILSSTRIKPQPQSQPQFQPYHNTMISGNGNGNGTGNGSGSGLSTSRSLGNLRGSSEGASSSGLPSASKNTNTSSRKKNKKGMKGWAWVVEDENGNIIDAPEEDDSTIALLRQQQQQSETSGLGDGIISLEAQAGRGGTSGGYSASITRSNDKQDKETLTEKPVSRQSNATTAITHHRDGDTDLTSPILSRASTATVEVIPSKRNRKSSSPLSQDDNEAPSPSPAYRSPSPPSPDSFPDKSVNPYSGNNTDSESELSALSPLPSDTSALDPVVVPITTNTNTKVPDSSISDSHTKKRRKTSLPPPAPVPTISTGLVNPTGTATPSTTIPKQPPTANSVTNANVKSARTKTPRTSTTVSSHAPTRTQKALLIREANSSSRAGSQHVVEDDTPLPPPPTRTGMGEGAFPPPKESFLRQESLIRKEAEFIIHSTEQHMVELQKQTERLERNGTIPVSGKRNSRKSVNYNEADNDDDNEDFEMLDDNLDRNRDATDVSQQGRAGPGPSSTSNAHNRRSFGQTYNQGQNRIEQGRSSSTMNFPPPTMNMSFEGQFNQLQKEHKASVLASRASEQSKPPIFNRNARPSVILANGSGIVGGNRSVPRDRTERSYQDGLSGLTNEMESDAQGFVDNVKDNLRAILKYYFPERSPRRDAFCERIGRGLAQMGWELTDDSDAALLP</sequence>
<feature type="region of interest" description="Disordered" evidence="1">
    <location>
        <begin position="490"/>
        <end position="592"/>
    </location>
</feature>
<dbReference type="EMBL" id="CP141891">
    <property type="protein sequence ID" value="WRT70662.1"/>
    <property type="molecule type" value="Genomic_DNA"/>
</dbReference>
<gene>
    <name evidence="2" type="ORF">IL334_007660</name>
</gene>
<accession>A0ABZ1DD76</accession>
<feature type="compositionally biased region" description="Acidic residues" evidence="1">
    <location>
        <begin position="517"/>
        <end position="531"/>
    </location>
</feature>
<feature type="compositionally biased region" description="Low complexity" evidence="1">
    <location>
        <begin position="20"/>
        <end position="32"/>
    </location>
</feature>
<protein>
    <submittedName>
        <fullName evidence="2">Uncharacterized protein</fullName>
    </submittedName>
</protein>
<feature type="region of interest" description="Disordered" evidence="1">
    <location>
        <begin position="1"/>
        <end position="135"/>
    </location>
</feature>
<feature type="compositionally biased region" description="Polar residues" evidence="1">
    <location>
        <begin position="400"/>
        <end position="415"/>
    </location>
</feature>
<feature type="compositionally biased region" description="Polar residues" evidence="1">
    <location>
        <begin position="161"/>
        <end position="170"/>
    </location>
</feature>
<dbReference type="GeneID" id="87959790"/>
<feature type="compositionally biased region" description="Polar residues" evidence="1">
    <location>
        <begin position="232"/>
        <end position="245"/>
    </location>
</feature>
<name>A0ABZ1DD76_9TREE</name>
<dbReference type="Proteomes" id="UP001329825">
    <property type="component" value="Chromosome 11"/>
</dbReference>
<feature type="compositionally biased region" description="Polar residues" evidence="1">
    <location>
        <begin position="43"/>
        <end position="57"/>
    </location>
</feature>
<feature type="compositionally biased region" description="Low complexity" evidence="1">
    <location>
        <begin position="304"/>
        <end position="313"/>
    </location>
</feature>
<feature type="region of interest" description="Disordered" evidence="1">
    <location>
        <begin position="161"/>
        <end position="459"/>
    </location>
</feature>